<dbReference type="VEuPathDB" id="FungiDB:ACLA_044060"/>
<evidence type="ECO:0000256" key="1">
    <source>
        <dbReference type="SAM" id="SignalP"/>
    </source>
</evidence>
<dbReference type="EMBL" id="DS027046">
    <property type="protein sequence ID" value="EAW13686.1"/>
    <property type="molecule type" value="Genomic_DNA"/>
</dbReference>
<dbReference type="KEGG" id="act:ACLA_044060"/>
<dbReference type="RefSeq" id="XP_001275112.1">
    <property type="nucleotide sequence ID" value="XM_001275111.1"/>
</dbReference>
<feature type="chain" id="PRO_5002633236" evidence="1">
    <location>
        <begin position="19"/>
        <end position="62"/>
    </location>
</feature>
<gene>
    <name evidence="2" type="ORF">ACLA_044060</name>
</gene>
<dbReference type="eggNOG" id="ENOG502RPQZ">
    <property type="taxonomic scope" value="Eukaryota"/>
</dbReference>
<feature type="signal peptide" evidence="1">
    <location>
        <begin position="1"/>
        <end position="18"/>
    </location>
</feature>
<dbReference type="OrthoDB" id="4377801at2759"/>
<organism evidence="2 3">
    <name type="scientific">Aspergillus clavatus (strain ATCC 1007 / CBS 513.65 / DSM 816 / NCTC 3887 / NRRL 1 / QM 1276 / 107)</name>
    <dbReference type="NCBI Taxonomy" id="344612"/>
    <lineage>
        <taxon>Eukaryota</taxon>
        <taxon>Fungi</taxon>
        <taxon>Dikarya</taxon>
        <taxon>Ascomycota</taxon>
        <taxon>Pezizomycotina</taxon>
        <taxon>Eurotiomycetes</taxon>
        <taxon>Eurotiomycetidae</taxon>
        <taxon>Eurotiales</taxon>
        <taxon>Aspergillaceae</taxon>
        <taxon>Aspergillus</taxon>
        <taxon>Aspergillus subgen. Fumigati</taxon>
    </lineage>
</organism>
<dbReference type="HOGENOM" id="CLU_2904718_0_0_1"/>
<dbReference type="AlphaFoldDB" id="A1C8P9"/>
<dbReference type="OMA" id="AQYDEPC"/>
<proteinExistence type="predicted"/>
<dbReference type="GeneID" id="4707373"/>
<evidence type="ECO:0000313" key="3">
    <source>
        <dbReference type="Proteomes" id="UP000006701"/>
    </source>
</evidence>
<name>A1C8P9_ASPCL</name>
<keyword evidence="3" id="KW-1185">Reference proteome</keyword>
<accession>A1C8P9</accession>
<reference evidence="2 3" key="1">
    <citation type="journal article" date="2008" name="PLoS Genet.">
        <title>Genomic islands in the pathogenic filamentous fungus Aspergillus fumigatus.</title>
        <authorList>
            <person name="Fedorova N.D."/>
            <person name="Khaldi N."/>
            <person name="Joardar V.S."/>
            <person name="Maiti R."/>
            <person name="Amedeo P."/>
            <person name="Anderson M.J."/>
            <person name="Crabtree J."/>
            <person name="Silva J.C."/>
            <person name="Badger J.H."/>
            <person name="Albarraq A."/>
            <person name="Angiuoli S."/>
            <person name="Bussey H."/>
            <person name="Bowyer P."/>
            <person name="Cotty P.J."/>
            <person name="Dyer P.S."/>
            <person name="Egan A."/>
            <person name="Galens K."/>
            <person name="Fraser-Liggett C.M."/>
            <person name="Haas B.J."/>
            <person name="Inman J.M."/>
            <person name="Kent R."/>
            <person name="Lemieux S."/>
            <person name="Malavazi I."/>
            <person name="Orvis J."/>
            <person name="Roemer T."/>
            <person name="Ronning C.M."/>
            <person name="Sundaram J.P."/>
            <person name="Sutton G."/>
            <person name="Turner G."/>
            <person name="Venter J.C."/>
            <person name="White O.R."/>
            <person name="Whitty B.R."/>
            <person name="Youngman P."/>
            <person name="Wolfe K.H."/>
            <person name="Goldman G.H."/>
            <person name="Wortman J.R."/>
            <person name="Jiang B."/>
            <person name="Denning D.W."/>
            <person name="Nierman W.C."/>
        </authorList>
    </citation>
    <scope>NUCLEOTIDE SEQUENCE [LARGE SCALE GENOMIC DNA]</scope>
    <source>
        <strain evidence="3">ATCC 1007 / CBS 513.65 / DSM 816 / NCTC 3887 / NRRL 1</strain>
    </source>
</reference>
<dbReference type="Proteomes" id="UP000006701">
    <property type="component" value="Unassembled WGS sequence"/>
</dbReference>
<evidence type="ECO:0000313" key="2">
    <source>
        <dbReference type="EMBL" id="EAW13686.1"/>
    </source>
</evidence>
<protein>
    <submittedName>
        <fullName evidence="2">Uncharacterized protein</fullName>
    </submittedName>
</protein>
<keyword evidence="1" id="KW-0732">Signal</keyword>
<sequence length="62" mass="6755">MQFSYILSLLGLTAVALAQYDAPCGSAKTCQANCPNKDFIPIIDQCELVNGQPDCYVNFYCA</sequence>